<dbReference type="Gene3D" id="3.40.630.30">
    <property type="match status" value="1"/>
</dbReference>
<protein>
    <recommendedName>
        <fullName evidence="1">N-acetyltransferase domain-containing protein</fullName>
    </recommendedName>
</protein>
<evidence type="ECO:0000313" key="2">
    <source>
        <dbReference type="EMBL" id="RUT43735.1"/>
    </source>
</evidence>
<dbReference type="Proteomes" id="UP000279446">
    <property type="component" value="Unassembled WGS sequence"/>
</dbReference>
<sequence length="186" mass="21263">MFKRVENELEMAMFNGVWTTVWLEKGYDLEFSERILERYVVVTKEGHYVGTTEIKPFSSGSSINETAAFDQHPAVMQAEGAVAEIDKMAVLQSYRGHFISELLSALVDFGEKNKLKYYVALLEPVLQRALRISFKIPMEKVSQKVFYKGDYVVPTILNVEEVYNHKDRYSWITSPQDAVYTGAGTI</sequence>
<proteinExistence type="predicted"/>
<dbReference type="SUPFAM" id="SSF55729">
    <property type="entry name" value="Acyl-CoA N-acyltransferases (Nat)"/>
    <property type="match status" value="1"/>
</dbReference>
<dbReference type="Pfam" id="PF00583">
    <property type="entry name" value="Acetyltransf_1"/>
    <property type="match status" value="1"/>
</dbReference>
<feature type="domain" description="N-acetyltransferase" evidence="1">
    <location>
        <begin position="17"/>
        <end position="119"/>
    </location>
</feature>
<dbReference type="AlphaFoldDB" id="A0A433Y577"/>
<comment type="caution">
    <text evidence="2">The sequence shown here is derived from an EMBL/GenBank/DDBJ whole genome shotgun (WGS) entry which is preliminary data.</text>
</comment>
<dbReference type="RefSeq" id="WP_127193749.1">
    <property type="nucleotide sequence ID" value="NZ_RZNY01000018.1"/>
</dbReference>
<dbReference type="GO" id="GO:0016747">
    <property type="term" value="F:acyltransferase activity, transferring groups other than amino-acyl groups"/>
    <property type="evidence" value="ECO:0007669"/>
    <property type="project" value="InterPro"/>
</dbReference>
<name>A0A433Y577_9BACL</name>
<organism evidence="2 3">
    <name type="scientific">Paenibacillus anaericanus</name>
    <dbReference type="NCBI Taxonomy" id="170367"/>
    <lineage>
        <taxon>Bacteria</taxon>
        <taxon>Bacillati</taxon>
        <taxon>Bacillota</taxon>
        <taxon>Bacilli</taxon>
        <taxon>Bacillales</taxon>
        <taxon>Paenibacillaceae</taxon>
        <taxon>Paenibacillus</taxon>
    </lineage>
</organism>
<reference evidence="2 3" key="1">
    <citation type="submission" date="2018-12" db="EMBL/GenBank/DDBJ databases">
        <authorList>
            <person name="Sun L."/>
            <person name="Chen Z."/>
        </authorList>
    </citation>
    <scope>NUCLEOTIDE SEQUENCE [LARGE SCALE GENOMIC DNA]</scope>
    <source>
        <strain evidence="2 3">DSM 15890</strain>
    </source>
</reference>
<evidence type="ECO:0000259" key="1">
    <source>
        <dbReference type="Pfam" id="PF00583"/>
    </source>
</evidence>
<evidence type="ECO:0000313" key="3">
    <source>
        <dbReference type="Proteomes" id="UP000279446"/>
    </source>
</evidence>
<dbReference type="EMBL" id="RZNY01000018">
    <property type="protein sequence ID" value="RUT43735.1"/>
    <property type="molecule type" value="Genomic_DNA"/>
</dbReference>
<keyword evidence="3" id="KW-1185">Reference proteome</keyword>
<gene>
    <name evidence="2" type="ORF">EJP82_19545</name>
</gene>
<dbReference type="InterPro" id="IPR000182">
    <property type="entry name" value="GNAT_dom"/>
</dbReference>
<dbReference type="OrthoDB" id="2843259at2"/>
<dbReference type="InterPro" id="IPR016181">
    <property type="entry name" value="Acyl_CoA_acyltransferase"/>
</dbReference>
<accession>A0A433Y577</accession>